<protein>
    <submittedName>
        <fullName evidence="2">Uncharacterized protein</fullName>
    </submittedName>
</protein>
<evidence type="ECO:0000313" key="2">
    <source>
        <dbReference type="EnsemblMetazoa" id="AFAF016214-PA"/>
    </source>
</evidence>
<sequence length="177" mass="18768">MMCSSLCRWRALSNRHTRARSPSVSESKLKVGSLASCSVVVVVVVGGGSSSTEAVAKPNCQRAATKRHLRSSAVVSGSSGSSTATASRREPTERVGFEPSGHRNTYGTAFGSNSYCAYGGPSGWKRPCSVDEGSDMSFGEAAREVRTVPSCCFSRDRRLLRFSANRSSDAISVQSDT</sequence>
<dbReference type="VEuPathDB" id="VectorBase:AFAF016214"/>
<evidence type="ECO:0000256" key="1">
    <source>
        <dbReference type="SAM" id="MobiDB-lite"/>
    </source>
</evidence>
<proteinExistence type="predicted"/>
<dbReference type="Proteomes" id="UP000075886">
    <property type="component" value="Unassembled WGS sequence"/>
</dbReference>
<feature type="compositionally biased region" description="Low complexity" evidence="1">
    <location>
        <begin position="71"/>
        <end position="86"/>
    </location>
</feature>
<reference evidence="2" key="2">
    <citation type="submission" date="2020-05" db="UniProtKB">
        <authorList>
            <consortium name="EnsemblMetazoa"/>
        </authorList>
    </citation>
    <scope>IDENTIFICATION</scope>
    <source>
        <strain evidence="2">FAR1</strain>
    </source>
</reference>
<dbReference type="EMBL" id="AXCN02001376">
    <property type="status" value="NOT_ANNOTATED_CDS"/>
    <property type="molecule type" value="Genomic_DNA"/>
</dbReference>
<dbReference type="EnsemblMetazoa" id="AFAF016214-RA">
    <property type="protein sequence ID" value="AFAF016214-PA"/>
    <property type="gene ID" value="AFAF016214"/>
</dbReference>
<name>A0A182QSZ3_9DIPT</name>
<keyword evidence="3" id="KW-1185">Reference proteome</keyword>
<organism evidence="2 3">
    <name type="scientific">Anopheles farauti</name>
    <dbReference type="NCBI Taxonomy" id="69004"/>
    <lineage>
        <taxon>Eukaryota</taxon>
        <taxon>Metazoa</taxon>
        <taxon>Ecdysozoa</taxon>
        <taxon>Arthropoda</taxon>
        <taxon>Hexapoda</taxon>
        <taxon>Insecta</taxon>
        <taxon>Pterygota</taxon>
        <taxon>Neoptera</taxon>
        <taxon>Endopterygota</taxon>
        <taxon>Diptera</taxon>
        <taxon>Nematocera</taxon>
        <taxon>Culicoidea</taxon>
        <taxon>Culicidae</taxon>
        <taxon>Anophelinae</taxon>
        <taxon>Anopheles</taxon>
    </lineage>
</organism>
<dbReference type="AlphaFoldDB" id="A0A182QSZ3"/>
<feature type="region of interest" description="Disordered" evidence="1">
    <location>
        <begin position="71"/>
        <end position="103"/>
    </location>
</feature>
<feature type="compositionally biased region" description="Basic and acidic residues" evidence="1">
    <location>
        <begin position="87"/>
        <end position="96"/>
    </location>
</feature>
<accession>A0A182QSZ3</accession>
<reference evidence="3" key="1">
    <citation type="submission" date="2014-01" db="EMBL/GenBank/DDBJ databases">
        <title>The Genome Sequence of Anopheles farauti FAR1 (V2).</title>
        <authorList>
            <consortium name="The Broad Institute Genomics Platform"/>
            <person name="Neafsey D.E."/>
            <person name="Besansky N."/>
            <person name="Howell P."/>
            <person name="Walton C."/>
            <person name="Young S.K."/>
            <person name="Zeng Q."/>
            <person name="Gargeya S."/>
            <person name="Fitzgerald M."/>
            <person name="Haas B."/>
            <person name="Abouelleil A."/>
            <person name="Allen A.W."/>
            <person name="Alvarado L."/>
            <person name="Arachchi H.M."/>
            <person name="Berlin A.M."/>
            <person name="Chapman S.B."/>
            <person name="Gainer-Dewar J."/>
            <person name="Goldberg J."/>
            <person name="Griggs A."/>
            <person name="Gujja S."/>
            <person name="Hansen M."/>
            <person name="Howarth C."/>
            <person name="Imamovic A."/>
            <person name="Ireland A."/>
            <person name="Larimer J."/>
            <person name="McCowan C."/>
            <person name="Murphy C."/>
            <person name="Pearson M."/>
            <person name="Poon T.W."/>
            <person name="Priest M."/>
            <person name="Roberts A."/>
            <person name="Saif S."/>
            <person name="Shea T."/>
            <person name="Sisk P."/>
            <person name="Sykes S."/>
            <person name="Wortman J."/>
            <person name="Nusbaum C."/>
            <person name="Birren B."/>
        </authorList>
    </citation>
    <scope>NUCLEOTIDE SEQUENCE [LARGE SCALE GENOMIC DNA]</scope>
    <source>
        <strain evidence="3">FAR1</strain>
    </source>
</reference>
<evidence type="ECO:0000313" key="3">
    <source>
        <dbReference type="Proteomes" id="UP000075886"/>
    </source>
</evidence>